<dbReference type="EMBL" id="FKDK01000033">
    <property type="protein sequence ID" value="SAB49542.1"/>
    <property type="molecule type" value="Genomic_DNA"/>
</dbReference>
<evidence type="ECO:0000313" key="3">
    <source>
        <dbReference type="EMBL" id="SAD47567.1"/>
    </source>
</evidence>
<reference evidence="4 5" key="1">
    <citation type="submission" date="2016-03" db="EMBL/GenBank/DDBJ databases">
        <authorList>
            <consortium name="Pathogen Informatics"/>
        </authorList>
    </citation>
    <scope>NUCLEOTIDE SEQUENCE [LARGE SCALE GENOMIC DNA]</scope>
    <source>
        <strain evidence="4">e2161</strain>
        <strain evidence="2">E2161</strain>
        <strain evidence="3">E264</strain>
        <strain evidence="5">e264</strain>
    </source>
</reference>
<dbReference type="EMBL" id="FKDD01000040">
    <property type="protein sequence ID" value="SAD47567.1"/>
    <property type="molecule type" value="Genomic_DNA"/>
</dbReference>
<comment type="caution">
    <text evidence="3">The sequence shown here is derived from an EMBL/GenBank/DDBJ whole genome shotgun (WGS) entry which is preliminary data.</text>
</comment>
<protein>
    <submittedName>
        <fullName evidence="3">Uncharacterized protein</fullName>
    </submittedName>
</protein>
<keyword evidence="1" id="KW-0812">Transmembrane</keyword>
<keyword evidence="1" id="KW-0472">Membrane</keyword>
<evidence type="ECO:0000313" key="2">
    <source>
        <dbReference type="EMBL" id="SAB49542.1"/>
    </source>
</evidence>
<feature type="transmembrane region" description="Helical" evidence="1">
    <location>
        <begin position="6"/>
        <end position="26"/>
    </location>
</feature>
<evidence type="ECO:0000313" key="5">
    <source>
        <dbReference type="Proteomes" id="UP000077278"/>
    </source>
</evidence>
<dbReference type="Proteomes" id="UP000077278">
    <property type="component" value="Unassembled WGS sequence"/>
</dbReference>
<evidence type="ECO:0000256" key="1">
    <source>
        <dbReference type="SAM" id="Phobius"/>
    </source>
</evidence>
<keyword evidence="1" id="KW-1133">Transmembrane helix</keyword>
<name>A0ABD7KQ23_9ENTR</name>
<proteinExistence type="predicted"/>
<organism evidence="3 5">
    <name type="scientific">Enterobacter roggenkampii</name>
    <dbReference type="NCBI Taxonomy" id="1812935"/>
    <lineage>
        <taxon>Bacteria</taxon>
        <taxon>Pseudomonadati</taxon>
        <taxon>Pseudomonadota</taxon>
        <taxon>Gammaproteobacteria</taxon>
        <taxon>Enterobacterales</taxon>
        <taxon>Enterobacteriaceae</taxon>
        <taxon>Enterobacter</taxon>
        <taxon>Enterobacter cloacae complex</taxon>
    </lineage>
</organism>
<dbReference type="Proteomes" id="UP000077063">
    <property type="component" value="Unassembled WGS sequence"/>
</dbReference>
<sequence length="32" mass="3783">MNNYDFTIILIKFSLSALIAFLLIRLKKLLKK</sequence>
<dbReference type="AlphaFoldDB" id="A0ABD7KQ23"/>
<keyword evidence="4" id="KW-1185">Reference proteome</keyword>
<accession>A0ABD7KQ23</accession>
<evidence type="ECO:0000313" key="4">
    <source>
        <dbReference type="Proteomes" id="UP000077063"/>
    </source>
</evidence>
<gene>
    <name evidence="3" type="ORF">SAMEA2273136_04865</name>
    <name evidence="2" type="ORF">SAMEA2273443_04914</name>
</gene>